<feature type="chain" id="PRO_5041415582" evidence="1">
    <location>
        <begin position="46"/>
        <end position="548"/>
    </location>
</feature>
<organism evidence="2 3">
    <name type="scientific">Marinibactrum halimedae</name>
    <dbReference type="NCBI Taxonomy" id="1444977"/>
    <lineage>
        <taxon>Bacteria</taxon>
        <taxon>Pseudomonadati</taxon>
        <taxon>Pseudomonadota</taxon>
        <taxon>Gammaproteobacteria</taxon>
        <taxon>Cellvibrionales</taxon>
        <taxon>Cellvibrionaceae</taxon>
        <taxon>Marinibactrum</taxon>
    </lineage>
</organism>
<proteinExistence type="predicted"/>
<keyword evidence="3" id="KW-1185">Reference proteome</keyword>
<accession>A0AA37WKG3</accession>
<evidence type="ECO:0000313" key="3">
    <source>
        <dbReference type="Proteomes" id="UP001156870"/>
    </source>
</evidence>
<dbReference type="Proteomes" id="UP001156870">
    <property type="component" value="Unassembled WGS sequence"/>
</dbReference>
<dbReference type="Gene3D" id="3.20.20.80">
    <property type="entry name" value="Glycosidases"/>
    <property type="match status" value="1"/>
</dbReference>
<dbReference type="RefSeq" id="WP_232592236.1">
    <property type="nucleotide sequence ID" value="NZ_BSPD01000020.1"/>
</dbReference>
<evidence type="ECO:0000256" key="1">
    <source>
        <dbReference type="SAM" id="SignalP"/>
    </source>
</evidence>
<gene>
    <name evidence="2" type="ORF">GCM10007877_06620</name>
</gene>
<reference evidence="2 3" key="1">
    <citation type="journal article" date="2014" name="Int. J. Syst. Evol. Microbiol.">
        <title>Complete genome sequence of Corynebacterium casei LMG S-19264T (=DSM 44701T), isolated from a smear-ripened cheese.</title>
        <authorList>
            <consortium name="US DOE Joint Genome Institute (JGI-PGF)"/>
            <person name="Walter F."/>
            <person name="Albersmeier A."/>
            <person name="Kalinowski J."/>
            <person name="Ruckert C."/>
        </authorList>
    </citation>
    <scope>NUCLEOTIDE SEQUENCE [LARGE SCALE GENOMIC DNA]</scope>
    <source>
        <strain evidence="2 3">NBRC 110095</strain>
    </source>
</reference>
<comment type="caution">
    <text evidence="2">The sequence shown here is derived from an EMBL/GenBank/DDBJ whole genome shotgun (WGS) entry which is preliminary data.</text>
</comment>
<keyword evidence="1" id="KW-0732">Signal</keyword>
<protein>
    <submittedName>
        <fullName evidence="2">Uncharacterized protein</fullName>
    </submittedName>
</protein>
<dbReference type="AlphaFoldDB" id="A0AA37WKG3"/>
<evidence type="ECO:0000313" key="2">
    <source>
        <dbReference type="EMBL" id="GLS24948.1"/>
    </source>
</evidence>
<name>A0AA37WKG3_9GAMM</name>
<dbReference type="EMBL" id="BSPD01000020">
    <property type="protein sequence ID" value="GLS24948.1"/>
    <property type="molecule type" value="Genomic_DNA"/>
</dbReference>
<sequence length="548" mass="60643">MLKKTNFKKTSLKKPYLKKTLKKSLFMALSLQGIALQALSSAAYASLSEPDNVFYGRVQSGLQMLSADDTDYHIEARLNGAVIDTYTMGAQFDTLGDHYALRIPMDSTGARQTGVARVGDTVEFYLLQSGANEKSLGQTILADRGNIVSLNLSTENGQVGANVVQSSPVKSSSHIHNENHLRHHTGNIKSANDIASQNPSSSLFSAAQLLYQHEESPWWNNAIFYPISSAALINEGFFQQLTQWGINAITLTSPEIDDKRKGALIDFAKSNSLKTLVDIAVTETTPSVHETASAVVKEWLDLGVDGFRFTQKVPSKEAFEAEFKTDLKKELATIESKWFVSLLDDQYADDAVTVGNFESDQMSHAENISPEINQFISGETEKTLLTYLMTEENNREIKTDIDQSRHLGLHLFSAPLPYQKAVSVLSLLMPGAVHLTEQASAAVIDATHPLHHTLKQAITLRQQQDVFHSPDAVHNVNIHDHVWMSLHRKGEEVGIVLMNTHSEESVVFPAPAGLQGAYTNLINDERYFIHKEINLSPSDIVVLKVMMQ</sequence>
<feature type="signal peptide" evidence="1">
    <location>
        <begin position="1"/>
        <end position="45"/>
    </location>
</feature>